<dbReference type="NCBIfam" id="TIGR00628">
    <property type="entry name" value="ung"/>
    <property type="match status" value="1"/>
</dbReference>
<keyword evidence="3" id="KW-0234">DNA repair</keyword>
<dbReference type="PANTHER" id="PTHR11264:SF7">
    <property type="entry name" value="URACIL-DNA GLYCOSYLASE"/>
    <property type="match status" value="1"/>
</dbReference>
<proteinExistence type="inferred from homology"/>
<evidence type="ECO:0000256" key="3">
    <source>
        <dbReference type="ARBA" id="ARBA00023204"/>
    </source>
</evidence>
<dbReference type="AlphaFoldDB" id="A0A085LSF4"/>
<gene>
    <name evidence="6" type="ORF">M513_11191</name>
</gene>
<evidence type="ECO:0000313" key="6">
    <source>
        <dbReference type="EMBL" id="KFD47900.1"/>
    </source>
</evidence>
<dbReference type="NCBIfam" id="NF003589">
    <property type="entry name" value="PRK05254.1-2"/>
    <property type="match status" value="1"/>
</dbReference>
<dbReference type="Gene3D" id="3.40.470.10">
    <property type="entry name" value="Uracil-DNA glycosylase-like domain"/>
    <property type="match status" value="1"/>
</dbReference>
<dbReference type="Proteomes" id="UP000030764">
    <property type="component" value="Unassembled WGS sequence"/>
</dbReference>
<dbReference type="NCBIfam" id="NF003592">
    <property type="entry name" value="PRK05254.1-5"/>
    <property type="match status" value="1"/>
</dbReference>
<name>A0A085LSF4_9BILA</name>
<feature type="chain" id="PRO_5001794713" description="Uracil-DNA glycosylase-like domain-containing protein" evidence="4">
    <location>
        <begin position="25"/>
        <end position="293"/>
    </location>
</feature>
<dbReference type="NCBIfam" id="NF003588">
    <property type="entry name" value="PRK05254.1-1"/>
    <property type="match status" value="1"/>
</dbReference>
<dbReference type="PANTHER" id="PTHR11264">
    <property type="entry name" value="URACIL-DNA GLYCOSYLASE"/>
    <property type="match status" value="1"/>
</dbReference>
<dbReference type="CDD" id="cd10027">
    <property type="entry name" value="UDG-F1-like"/>
    <property type="match status" value="1"/>
</dbReference>
<dbReference type="Pfam" id="PF03167">
    <property type="entry name" value="UDG"/>
    <property type="match status" value="1"/>
</dbReference>
<reference evidence="6 7" key="1">
    <citation type="journal article" date="2014" name="Nat. Genet.">
        <title>Genome and transcriptome of the porcine whipworm Trichuris suis.</title>
        <authorList>
            <person name="Jex A.R."/>
            <person name="Nejsum P."/>
            <person name="Schwarz E.M."/>
            <person name="Hu L."/>
            <person name="Young N.D."/>
            <person name="Hall R.S."/>
            <person name="Korhonen P.K."/>
            <person name="Liao S."/>
            <person name="Thamsborg S."/>
            <person name="Xia J."/>
            <person name="Xu P."/>
            <person name="Wang S."/>
            <person name="Scheerlinck J.P."/>
            <person name="Hofmann A."/>
            <person name="Sternberg P.W."/>
            <person name="Wang J."/>
            <person name="Gasser R.B."/>
        </authorList>
    </citation>
    <scope>NUCLEOTIDE SEQUENCE [LARGE SCALE GENOMIC DNA]</scope>
    <source>
        <strain evidence="6">DCEP-RM93M</strain>
    </source>
</reference>
<evidence type="ECO:0000256" key="2">
    <source>
        <dbReference type="ARBA" id="ARBA00022801"/>
    </source>
</evidence>
<dbReference type="EMBL" id="KL363310">
    <property type="protein sequence ID" value="KFD47900.1"/>
    <property type="molecule type" value="Genomic_DNA"/>
</dbReference>
<dbReference type="GO" id="GO:0004844">
    <property type="term" value="F:uracil DNA N-glycosylase activity"/>
    <property type="evidence" value="ECO:0007669"/>
    <property type="project" value="InterPro"/>
</dbReference>
<dbReference type="InterPro" id="IPR005122">
    <property type="entry name" value="Uracil-DNA_glycosylase-like"/>
</dbReference>
<dbReference type="HAMAP" id="MF_00148">
    <property type="entry name" value="UDG"/>
    <property type="match status" value="1"/>
</dbReference>
<evidence type="ECO:0000259" key="5">
    <source>
        <dbReference type="SMART" id="SM00986"/>
    </source>
</evidence>
<dbReference type="SMART" id="SM00986">
    <property type="entry name" value="UDG"/>
    <property type="match status" value="1"/>
</dbReference>
<dbReference type="GO" id="GO:0005634">
    <property type="term" value="C:nucleus"/>
    <property type="evidence" value="ECO:0007669"/>
    <property type="project" value="TreeGrafter"/>
</dbReference>
<keyword evidence="1" id="KW-0227">DNA damage</keyword>
<feature type="non-terminal residue" evidence="6">
    <location>
        <position position="1"/>
    </location>
</feature>
<keyword evidence="2" id="KW-0378">Hydrolase</keyword>
<dbReference type="GO" id="GO:0097510">
    <property type="term" value="P:base-excision repair, AP site formation via deaminated base removal"/>
    <property type="evidence" value="ECO:0007669"/>
    <property type="project" value="TreeGrafter"/>
</dbReference>
<dbReference type="SUPFAM" id="SSF52141">
    <property type="entry name" value="Uracil-DNA glycosylase-like"/>
    <property type="match status" value="1"/>
</dbReference>
<protein>
    <recommendedName>
        <fullName evidence="5">Uracil-DNA glycosylase-like domain-containing protein</fullName>
    </recommendedName>
</protein>
<keyword evidence="4" id="KW-0732">Signal</keyword>
<dbReference type="InterPro" id="IPR002043">
    <property type="entry name" value="UDG_fam1"/>
</dbReference>
<dbReference type="InterPro" id="IPR036895">
    <property type="entry name" value="Uracil-DNA_glycosylase-like_sf"/>
</dbReference>
<organism evidence="6 7">
    <name type="scientific">Trichuris suis</name>
    <name type="common">pig whipworm</name>
    <dbReference type="NCBI Taxonomy" id="68888"/>
    <lineage>
        <taxon>Eukaryota</taxon>
        <taxon>Metazoa</taxon>
        <taxon>Ecdysozoa</taxon>
        <taxon>Nematoda</taxon>
        <taxon>Enoplea</taxon>
        <taxon>Dorylaimia</taxon>
        <taxon>Trichinellida</taxon>
        <taxon>Trichuridae</taxon>
        <taxon>Trichuris</taxon>
    </lineage>
</organism>
<feature type="domain" description="Uracil-DNA glycosylase-like" evidence="5">
    <location>
        <begin position="134"/>
        <end position="280"/>
    </location>
</feature>
<evidence type="ECO:0000313" key="7">
    <source>
        <dbReference type="Proteomes" id="UP000030764"/>
    </source>
</evidence>
<accession>A0A085LSF4</accession>
<evidence type="ECO:0000256" key="4">
    <source>
        <dbReference type="SAM" id="SignalP"/>
    </source>
</evidence>
<dbReference type="SMART" id="SM00987">
    <property type="entry name" value="UreE_C"/>
    <property type="match status" value="1"/>
</dbReference>
<dbReference type="GO" id="GO:0005739">
    <property type="term" value="C:mitochondrion"/>
    <property type="evidence" value="ECO:0007669"/>
    <property type="project" value="TreeGrafter"/>
</dbReference>
<sequence>AVRLGTYWILVLVLIFDQQPKIGSNCGLLLTLKIARVTMSRQVKRTSKTGAEVLAKQKRLDVFVSVTVESKETKCAIPENSLLAPLLHEESWLCRLSSEFSKPYFKEIENVLATAWKQGKVVFPERRNIFAALNLTPLKQVKAHGLCFSVLPGIPKPPSLQNIFKELETDISGFKTPDHGCLTGWTKEGVLLLNATLTVEKNQPNSHASIGWQTFTDCVIKTVNDHCYGVVFLLWGAFAQKKEKLVNTEKHVVIKAAHPSPLSQSRFFGCKCFSKANEALKEYGKEPINWNLD</sequence>
<feature type="signal peptide" evidence="4">
    <location>
        <begin position="1"/>
        <end position="24"/>
    </location>
</feature>
<keyword evidence="7" id="KW-1185">Reference proteome</keyword>
<evidence type="ECO:0000256" key="1">
    <source>
        <dbReference type="ARBA" id="ARBA00022763"/>
    </source>
</evidence>